<feature type="region of interest" description="Disordered" evidence="1">
    <location>
        <begin position="349"/>
        <end position="372"/>
    </location>
</feature>
<organism evidence="4 5">
    <name type="scientific">Armillaria tabescens</name>
    <name type="common">Ringless honey mushroom</name>
    <name type="synonym">Agaricus tabescens</name>
    <dbReference type="NCBI Taxonomy" id="1929756"/>
    <lineage>
        <taxon>Eukaryota</taxon>
        <taxon>Fungi</taxon>
        <taxon>Dikarya</taxon>
        <taxon>Basidiomycota</taxon>
        <taxon>Agaricomycotina</taxon>
        <taxon>Agaricomycetes</taxon>
        <taxon>Agaricomycetidae</taxon>
        <taxon>Agaricales</taxon>
        <taxon>Marasmiineae</taxon>
        <taxon>Physalacriaceae</taxon>
        <taxon>Desarmillaria</taxon>
    </lineage>
</organism>
<evidence type="ECO:0000256" key="1">
    <source>
        <dbReference type="SAM" id="MobiDB-lite"/>
    </source>
</evidence>
<dbReference type="GO" id="GO:0004553">
    <property type="term" value="F:hydrolase activity, hydrolyzing O-glycosyl compounds"/>
    <property type="evidence" value="ECO:0007669"/>
    <property type="project" value="InterPro"/>
</dbReference>
<reference evidence="4" key="1">
    <citation type="submission" date="2023-06" db="EMBL/GenBank/DDBJ databases">
        <authorList>
            <consortium name="Lawrence Berkeley National Laboratory"/>
            <person name="Ahrendt S."/>
            <person name="Sahu N."/>
            <person name="Indic B."/>
            <person name="Wong-Bajracharya J."/>
            <person name="Merenyi Z."/>
            <person name="Ke H.-M."/>
            <person name="Monk M."/>
            <person name="Kocsube S."/>
            <person name="Drula E."/>
            <person name="Lipzen A."/>
            <person name="Balint B."/>
            <person name="Henrissat B."/>
            <person name="Andreopoulos B."/>
            <person name="Martin F.M."/>
            <person name="Harder C.B."/>
            <person name="Rigling D."/>
            <person name="Ford K.L."/>
            <person name="Foster G.D."/>
            <person name="Pangilinan J."/>
            <person name="Papanicolaou A."/>
            <person name="Barry K."/>
            <person name="LaButti K."/>
            <person name="Viragh M."/>
            <person name="Koriabine M."/>
            <person name="Yan M."/>
            <person name="Riley R."/>
            <person name="Champramary S."/>
            <person name="Plett K.L."/>
            <person name="Tsai I.J."/>
            <person name="Slot J."/>
            <person name="Sipos G."/>
            <person name="Plett J."/>
            <person name="Nagy L.G."/>
            <person name="Grigoriev I.V."/>
        </authorList>
    </citation>
    <scope>NUCLEOTIDE SEQUENCE</scope>
    <source>
        <strain evidence="4">CCBAS 213</strain>
    </source>
</reference>
<feature type="chain" id="PRO_5041309542" evidence="2">
    <location>
        <begin position="19"/>
        <end position="392"/>
    </location>
</feature>
<dbReference type="FunFam" id="2.60.120.200:FF:000179">
    <property type="entry name" value="Unplaced genomic scaffold supercont1.19, whole genome shotgun sequence"/>
    <property type="match status" value="1"/>
</dbReference>
<gene>
    <name evidence="4" type="ORF">EV420DRAFT_1178957</name>
</gene>
<dbReference type="PANTHER" id="PTHR10963">
    <property type="entry name" value="GLYCOSYL HYDROLASE-RELATED"/>
    <property type="match status" value="1"/>
</dbReference>
<evidence type="ECO:0000313" key="4">
    <source>
        <dbReference type="EMBL" id="KAK0439260.1"/>
    </source>
</evidence>
<proteinExistence type="predicted"/>
<dbReference type="RefSeq" id="XP_060323191.1">
    <property type="nucleotide sequence ID" value="XM_060466215.1"/>
</dbReference>
<feature type="signal peptide" evidence="2">
    <location>
        <begin position="1"/>
        <end position="18"/>
    </location>
</feature>
<dbReference type="InterPro" id="IPR050546">
    <property type="entry name" value="Glycosyl_Hydrlase_16"/>
</dbReference>
<protein>
    <submittedName>
        <fullName evidence="4">Concanavalin A-like lectin/glucanase domain-containing protein</fullName>
    </submittedName>
</protein>
<evidence type="ECO:0000259" key="3">
    <source>
        <dbReference type="PROSITE" id="PS51762"/>
    </source>
</evidence>
<keyword evidence="5" id="KW-1185">Reference proteome</keyword>
<evidence type="ECO:0000313" key="5">
    <source>
        <dbReference type="Proteomes" id="UP001175211"/>
    </source>
</evidence>
<sequence>MKILTLILLLARILFTHAVYAPLREYAGQSFFSGWNFPGNYDNTTWGNVTFVDQTTASMNKLAYVNDAGNAILRVDNTTDITGTGLIYRDSVKLTSQDLYPLGSLITIDLIHMPYGCSVWPSFWTFGGTDLEWPMYGEIDIIEGINLNTNNQMALHHNDSSCVQSPNPGQSGKTVNADCTNGDPVGATGCAVTETKPNSFGESFSQNGGGVFALQFDMSGAFIWFWSRQNIPKSITSATSTSNMDTTDWGTPSASYPSSGCDLQKLFKPQKLILDITLCGTWAGIPSIFNTQCSGQCVQDYIMGPGSPKYDNAWFEISYIRTYTAAAGNATSSGVVSTATGTTTHVVTSTSGRATASASATGTSSPSSAGRPHSTISWVLVVSLLCLVSLGL</sequence>
<dbReference type="InterPro" id="IPR000757">
    <property type="entry name" value="Beta-glucanase-like"/>
</dbReference>
<dbReference type="AlphaFoldDB" id="A0AA39JC37"/>
<dbReference type="PANTHER" id="PTHR10963:SF24">
    <property type="entry name" value="GLYCOSIDASE C21B10.07-RELATED"/>
    <property type="match status" value="1"/>
</dbReference>
<dbReference type="EMBL" id="JAUEPS010000089">
    <property type="protein sequence ID" value="KAK0439260.1"/>
    <property type="molecule type" value="Genomic_DNA"/>
</dbReference>
<evidence type="ECO:0000256" key="2">
    <source>
        <dbReference type="SAM" id="SignalP"/>
    </source>
</evidence>
<dbReference type="InterPro" id="IPR013320">
    <property type="entry name" value="ConA-like_dom_sf"/>
</dbReference>
<dbReference type="Pfam" id="PF26113">
    <property type="entry name" value="GH16_XgeA"/>
    <property type="match status" value="1"/>
</dbReference>
<dbReference type="GO" id="GO:0009251">
    <property type="term" value="P:glucan catabolic process"/>
    <property type="evidence" value="ECO:0007669"/>
    <property type="project" value="TreeGrafter"/>
</dbReference>
<dbReference type="Proteomes" id="UP001175211">
    <property type="component" value="Unassembled WGS sequence"/>
</dbReference>
<accession>A0AA39JC37</accession>
<dbReference type="SUPFAM" id="SSF49899">
    <property type="entry name" value="Concanavalin A-like lectins/glucanases"/>
    <property type="match status" value="1"/>
</dbReference>
<dbReference type="Gene3D" id="2.60.120.200">
    <property type="match status" value="1"/>
</dbReference>
<comment type="caution">
    <text evidence="4">The sequence shown here is derived from an EMBL/GenBank/DDBJ whole genome shotgun (WGS) entry which is preliminary data.</text>
</comment>
<dbReference type="PROSITE" id="PS51762">
    <property type="entry name" value="GH16_2"/>
    <property type="match status" value="1"/>
</dbReference>
<name>A0AA39JC37_ARMTA</name>
<dbReference type="GeneID" id="85349763"/>
<feature type="domain" description="GH16" evidence="3">
    <location>
        <begin position="13"/>
        <end position="328"/>
    </location>
</feature>
<keyword evidence="2" id="KW-0732">Signal</keyword>